<reference evidence="3 4" key="1">
    <citation type="submission" date="2014-12" db="EMBL/GenBank/DDBJ databases">
        <title>Genome sequencing of Alteromonas marina AD001.</title>
        <authorList>
            <person name="Adrian T.G.S."/>
            <person name="Chan K.G."/>
        </authorList>
    </citation>
    <scope>NUCLEOTIDE SEQUENCE [LARGE SCALE GENOMIC DNA]</scope>
    <source>
        <strain evidence="3 4">AD001</strain>
    </source>
</reference>
<evidence type="ECO:0000259" key="2">
    <source>
        <dbReference type="SMART" id="SM01204"/>
    </source>
</evidence>
<dbReference type="InterPro" id="IPR019494">
    <property type="entry name" value="FIST_C"/>
</dbReference>
<dbReference type="RefSeq" id="WP_039223814.1">
    <property type="nucleotide sequence ID" value="NZ_JWLW01000067.1"/>
</dbReference>
<name>A0A0B3XJP6_9ALTE</name>
<dbReference type="PANTHER" id="PTHR40252:SF2">
    <property type="entry name" value="BLR0328 PROTEIN"/>
    <property type="match status" value="1"/>
</dbReference>
<evidence type="ECO:0000313" key="4">
    <source>
        <dbReference type="Proteomes" id="UP000031197"/>
    </source>
</evidence>
<evidence type="ECO:0000313" key="3">
    <source>
        <dbReference type="EMBL" id="KHT44137.1"/>
    </source>
</evidence>
<dbReference type="AlphaFoldDB" id="A0A0B3XJP6"/>
<accession>A0A0B3XJP6</accession>
<dbReference type="OrthoDB" id="179842at2"/>
<dbReference type="SMART" id="SM00897">
    <property type="entry name" value="FIST"/>
    <property type="match status" value="1"/>
</dbReference>
<dbReference type="SMART" id="SM01204">
    <property type="entry name" value="FIST_C"/>
    <property type="match status" value="1"/>
</dbReference>
<gene>
    <name evidence="3" type="ORF">RJ41_18050</name>
</gene>
<dbReference type="Pfam" id="PF10442">
    <property type="entry name" value="FIST_C"/>
    <property type="match status" value="1"/>
</dbReference>
<dbReference type="EMBL" id="JWLW01000067">
    <property type="protein sequence ID" value="KHT44137.1"/>
    <property type="molecule type" value="Genomic_DNA"/>
</dbReference>
<proteinExistence type="predicted"/>
<evidence type="ECO:0000259" key="1">
    <source>
        <dbReference type="SMART" id="SM00897"/>
    </source>
</evidence>
<protein>
    <recommendedName>
        <fullName evidence="5">Histidine kinase</fullName>
    </recommendedName>
</protein>
<dbReference type="Proteomes" id="UP000031197">
    <property type="component" value="Unassembled WGS sequence"/>
</dbReference>
<sequence>MKIQTFALKCDEIESLASEMASVLTNEKPSLLIGYGNTDFPLEAIPPIIGDSSLPFFISSSCLGALLCDDKTVSAKCDLALFCINDDSGAYGVGSADVSEYGPFDAGAAALQQALASAERPYESPALIWCALPPGDEELILEGFASVVGAKVPIFGGSMADNTVTGNWRTITKTSSGPETIAVAVLYPSTPLGLSYSSGYKPTETVLRTTQAQGRQIQQLNNEQASIAYNQATNGLISDQLDGGQILGLTSSVPLGRPVELDNGAVNYLLCHPDSVEHGALNVFSEVKEGEDLVLMEGSISSLTSRAERVINNAIMLLPENKKPVGVLMIYCAGCRLMVGDEINSMLESLQKRFSSLPICGPFTFGEQGRFLDGMNRHGNLMISAVVFSR</sequence>
<keyword evidence="4" id="KW-1185">Reference proteome</keyword>
<organism evidence="3 4">
    <name type="scientific">Alteromonas marina</name>
    <dbReference type="NCBI Taxonomy" id="203795"/>
    <lineage>
        <taxon>Bacteria</taxon>
        <taxon>Pseudomonadati</taxon>
        <taxon>Pseudomonadota</taxon>
        <taxon>Gammaproteobacteria</taxon>
        <taxon>Alteromonadales</taxon>
        <taxon>Alteromonadaceae</taxon>
        <taxon>Alteromonas/Salinimonas group</taxon>
        <taxon>Alteromonas</taxon>
    </lineage>
</organism>
<feature type="domain" description="FIST" evidence="1">
    <location>
        <begin position="28"/>
        <end position="224"/>
    </location>
</feature>
<dbReference type="Pfam" id="PF08495">
    <property type="entry name" value="FIST"/>
    <property type="match status" value="1"/>
</dbReference>
<dbReference type="PANTHER" id="PTHR40252">
    <property type="entry name" value="BLR0328 PROTEIN"/>
    <property type="match status" value="1"/>
</dbReference>
<feature type="domain" description="FIST C-domain" evidence="2">
    <location>
        <begin position="225"/>
        <end position="371"/>
    </location>
</feature>
<dbReference type="InterPro" id="IPR013702">
    <property type="entry name" value="FIST_domain_N"/>
</dbReference>
<comment type="caution">
    <text evidence="3">The sequence shown here is derived from an EMBL/GenBank/DDBJ whole genome shotgun (WGS) entry which is preliminary data.</text>
</comment>
<evidence type="ECO:0008006" key="5">
    <source>
        <dbReference type="Google" id="ProtNLM"/>
    </source>
</evidence>